<gene>
    <name evidence="3" type="ORF">NIES267_34680</name>
</gene>
<dbReference type="Proteomes" id="UP000218418">
    <property type="component" value="Chromosome"/>
</dbReference>
<protein>
    <recommendedName>
        <fullName evidence="5">Carboxypeptidase regulatory-like domain-containing protein</fullName>
    </recommendedName>
</protein>
<evidence type="ECO:0000256" key="1">
    <source>
        <dbReference type="SAM" id="MobiDB-lite"/>
    </source>
</evidence>
<dbReference type="AlphaFoldDB" id="A0A1Z4LS19"/>
<evidence type="ECO:0008006" key="5">
    <source>
        <dbReference type="Google" id="ProtNLM"/>
    </source>
</evidence>
<dbReference type="SUPFAM" id="SSF49464">
    <property type="entry name" value="Carboxypeptidase regulatory domain-like"/>
    <property type="match status" value="1"/>
</dbReference>
<evidence type="ECO:0000256" key="2">
    <source>
        <dbReference type="SAM" id="Phobius"/>
    </source>
</evidence>
<organism evidence="3 4">
    <name type="scientific">Calothrix parasitica NIES-267</name>
    <dbReference type="NCBI Taxonomy" id="1973488"/>
    <lineage>
        <taxon>Bacteria</taxon>
        <taxon>Bacillati</taxon>
        <taxon>Cyanobacteriota</taxon>
        <taxon>Cyanophyceae</taxon>
        <taxon>Nostocales</taxon>
        <taxon>Calotrichaceae</taxon>
        <taxon>Calothrix</taxon>
    </lineage>
</organism>
<keyword evidence="2" id="KW-0812">Transmembrane</keyword>
<dbReference type="EMBL" id="AP018227">
    <property type="protein sequence ID" value="BAY83974.1"/>
    <property type="molecule type" value="Genomic_DNA"/>
</dbReference>
<evidence type="ECO:0000313" key="4">
    <source>
        <dbReference type="Proteomes" id="UP000218418"/>
    </source>
</evidence>
<feature type="transmembrane region" description="Helical" evidence="2">
    <location>
        <begin position="152"/>
        <end position="175"/>
    </location>
</feature>
<keyword evidence="2" id="KW-0472">Membrane</keyword>
<feature type="compositionally biased region" description="Low complexity" evidence="1">
    <location>
        <begin position="100"/>
        <end position="122"/>
    </location>
</feature>
<evidence type="ECO:0000313" key="3">
    <source>
        <dbReference type="EMBL" id="BAY83974.1"/>
    </source>
</evidence>
<dbReference type="OrthoDB" id="513909at2"/>
<reference evidence="3 4" key="1">
    <citation type="submission" date="2017-06" db="EMBL/GenBank/DDBJ databases">
        <title>Genome sequencing of cyanobaciteial culture collection at National Institute for Environmental Studies (NIES).</title>
        <authorList>
            <person name="Hirose Y."/>
            <person name="Shimura Y."/>
            <person name="Fujisawa T."/>
            <person name="Nakamura Y."/>
            <person name="Kawachi M."/>
        </authorList>
    </citation>
    <scope>NUCLEOTIDE SEQUENCE [LARGE SCALE GENOMIC DNA]</scope>
    <source>
        <strain evidence="3 4">NIES-267</strain>
    </source>
</reference>
<name>A0A1Z4LS19_9CYAN</name>
<accession>A0A1Z4LS19</accession>
<feature type="region of interest" description="Disordered" evidence="1">
    <location>
        <begin position="100"/>
        <end position="147"/>
    </location>
</feature>
<feature type="compositionally biased region" description="Low complexity" evidence="1">
    <location>
        <begin position="130"/>
        <end position="147"/>
    </location>
</feature>
<sequence>MSGKQKANYIGRIVDWSKQAPIRSAKVIFENKDGDSVVSNSDIEGIYRFTTNTDSNGVLQGQITVEANGYQTHKSYISFGKDKHDLGDITLVGGISKVTPQPSVSTTSTTPSKSSSTSSSTDSTDRKNSTDSTNRNNDNRSDNTSNSDTDKLIPILIALMVTFFTFTTFAIVSAIRKERFNDRPNNLINFRELPIYQAKSK</sequence>
<proteinExistence type="predicted"/>
<keyword evidence="2" id="KW-1133">Transmembrane helix</keyword>
<keyword evidence="4" id="KW-1185">Reference proteome</keyword>
<dbReference type="InterPro" id="IPR008969">
    <property type="entry name" value="CarboxyPept-like_regulatory"/>
</dbReference>